<dbReference type="InterPro" id="IPR011990">
    <property type="entry name" value="TPR-like_helical_dom_sf"/>
</dbReference>
<dbReference type="PANTHER" id="PTHR43630:SF2">
    <property type="entry name" value="GLYCOSYLTRANSFERASE"/>
    <property type="match status" value="1"/>
</dbReference>
<dbReference type="Gene3D" id="3.90.550.10">
    <property type="entry name" value="Spore Coat Polysaccharide Biosynthesis Protein SpsA, Chain A"/>
    <property type="match status" value="1"/>
</dbReference>
<protein>
    <recommendedName>
        <fullName evidence="1">Glycosyltransferase 2-like domain-containing protein</fullName>
    </recommendedName>
</protein>
<dbReference type="Pfam" id="PF00535">
    <property type="entry name" value="Glycos_transf_2"/>
    <property type="match status" value="1"/>
</dbReference>
<dbReference type="InterPro" id="IPR019734">
    <property type="entry name" value="TPR_rpt"/>
</dbReference>
<dbReference type="InterPro" id="IPR001173">
    <property type="entry name" value="Glyco_trans_2-like"/>
</dbReference>
<evidence type="ECO:0000313" key="2">
    <source>
        <dbReference type="EMBL" id="QHU06022.1"/>
    </source>
</evidence>
<dbReference type="SUPFAM" id="SSF48452">
    <property type="entry name" value="TPR-like"/>
    <property type="match status" value="1"/>
</dbReference>
<feature type="domain" description="Glycosyltransferase 2-like" evidence="1">
    <location>
        <begin position="8"/>
        <end position="94"/>
    </location>
</feature>
<proteinExistence type="predicted"/>
<dbReference type="PROSITE" id="PS50005">
    <property type="entry name" value="TPR"/>
    <property type="match status" value="1"/>
</dbReference>
<sequence>MSKICLNMIVKNESRIIERLMLSVLPIIDSYCICDTGSTDDTVELIETFFKKHNIPGKIVKELFKDFGYNRTFALNACVGLDNADYLLLMDADMKLRINPDLSVDEFKKSLTKDAYYLFQGSDVFYYKNVRILKNNPDYSYWGVTHEYVKTTPETIYDEIEKSQVFIDDIGDGGAKTDKFERDIRLLLKGLEENPNNERYTFYLANSYMNSFQYEKAIERYKERVKLGSWFEEVWHSYYSMGKCYQELGDMANAINSWMEAYQFYPNRIENLYLITNYYRCNNKNVLAYSFYEMARPELLKNNVQNFLFLEKDVYDYKLDYEFSIIAYYRNPNNLDVIQSCMKVLSHPNTPTNIATNVLSNYKFYVPRLKDFESKNIDLQVLHSIGKTMNIDSNFVSSTPSICIDPNNKNRLIINLRYVNYKINEKGEYINQSNIITKNVISCIDMNKKSWKLDTEFELKYNKAYDNLYVGLEDIRIMGHKSKLYFNANRGLEYSKMVIEHGIINLKSRSTLSNILEIDGQQTIEKNWVIFENANRELNMIYGWYPLRIGNVINHPDSKIDNKKNPVMKLVISHEYQTPNFFRWLRGSTNGQRIGDEIWFICHLVSYEDRRYYYHIFVALDSKTMELKRYSRIFTFEKEKVEYTLGFVYLDQSNEILIGYSVMDRETKYITITKDKLEELFIQN</sequence>
<evidence type="ECO:0000259" key="1">
    <source>
        <dbReference type="Pfam" id="PF00535"/>
    </source>
</evidence>
<organism evidence="2">
    <name type="scientific">viral metagenome</name>
    <dbReference type="NCBI Taxonomy" id="1070528"/>
    <lineage>
        <taxon>unclassified sequences</taxon>
        <taxon>metagenomes</taxon>
        <taxon>organismal metagenomes</taxon>
    </lineage>
</organism>
<dbReference type="SUPFAM" id="SSF53448">
    <property type="entry name" value="Nucleotide-diphospho-sugar transferases"/>
    <property type="match status" value="1"/>
</dbReference>
<dbReference type="AlphaFoldDB" id="A0A6C0JK49"/>
<dbReference type="InterPro" id="IPR029044">
    <property type="entry name" value="Nucleotide-diphossugar_trans"/>
</dbReference>
<dbReference type="Gene3D" id="1.25.40.10">
    <property type="entry name" value="Tetratricopeptide repeat domain"/>
    <property type="match status" value="1"/>
</dbReference>
<dbReference type="EMBL" id="MN740430">
    <property type="protein sequence ID" value="QHU06022.1"/>
    <property type="molecule type" value="Genomic_DNA"/>
</dbReference>
<accession>A0A6C0JK49</accession>
<dbReference type="SMART" id="SM00028">
    <property type="entry name" value="TPR"/>
    <property type="match status" value="2"/>
</dbReference>
<dbReference type="PANTHER" id="PTHR43630">
    <property type="entry name" value="POLY-BETA-1,6-N-ACETYL-D-GLUCOSAMINE SYNTHASE"/>
    <property type="match status" value="1"/>
</dbReference>
<name>A0A6C0JK49_9ZZZZ</name>
<reference evidence="2" key="1">
    <citation type="journal article" date="2020" name="Nature">
        <title>Giant virus diversity and host interactions through global metagenomics.</title>
        <authorList>
            <person name="Schulz F."/>
            <person name="Roux S."/>
            <person name="Paez-Espino D."/>
            <person name="Jungbluth S."/>
            <person name="Walsh D.A."/>
            <person name="Denef V.J."/>
            <person name="McMahon K.D."/>
            <person name="Konstantinidis K.T."/>
            <person name="Eloe-Fadrosh E.A."/>
            <person name="Kyrpides N.C."/>
            <person name="Woyke T."/>
        </authorList>
    </citation>
    <scope>NUCLEOTIDE SEQUENCE</scope>
    <source>
        <strain evidence="2">GVMAG-M-3300027747-57</strain>
    </source>
</reference>